<proteinExistence type="predicted"/>
<evidence type="ECO:0000313" key="3">
    <source>
        <dbReference type="Proteomes" id="UP000008387"/>
    </source>
</evidence>
<evidence type="ECO:0000256" key="1">
    <source>
        <dbReference type="SAM" id="MobiDB-lite"/>
    </source>
</evidence>
<evidence type="ECO:0000313" key="2">
    <source>
        <dbReference type="EMBL" id="CCB80720.1"/>
    </source>
</evidence>
<keyword evidence="3" id="KW-1185">Reference proteome</keyword>
<organism evidence="2 3">
    <name type="scientific">Helicobacter bizzozeronii (strain CIII-1)</name>
    <dbReference type="NCBI Taxonomy" id="1002804"/>
    <lineage>
        <taxon>Bacteria</taxon>
        <taxon>Pseudomonadati</taxon>
        <taxon>Campylobacterota</taxon>
        <taxon>Epsilonproteobacteria</taxon>
        <taxon>Campylobacterales</taxon>
        <taxon>Helicobacteraceae</taxon>
        <taxon>Helicobacter</taxon>
    </lineage>
</organism>
<protein>
    <submittedName>
        <fullName evidence="2">Uncharacterized protein</fullName>
    </submittedName>
</protein>
<feature type="region of interest" description="Disordered" evidence="1">
    <location>
        <begin position="1"/>
        <end position="20"/>
    </location>
</feature>
<feature type="region of interest" description="Disordered" evidence="1">
    <location>
        <begin position="30"/>
        <end position="52"/>
    </location>
</feature>
<gene>
    <name evidence="2" type="ordered locus">HBZC1_17340</name>
</gene>
<dbReference type="EMBL" id="FR871757">
    <property type="protein sequence ID" value="CCB80720.1"/>
    <property type="molecule type" value="Genomic_DNA"/>
</dbReference>
<sequence>MDKQPTKQADKKKKIPREVKDVSARELSSLMGRSGKQITKAKTLMPLRKSKS</sequence>
<dbReference type="KEGG" id="hbi:HBZC1_17340"/>
<reference evidence="2 3" key="1">
    <citation type="journal article" date="2011" name="J. Bacteriol.">
        <title>Genome sequence of Helicobacter bizzozeronii strain CIII-1, an isolate from human gastric mucosa.</title>
        <authorList>
            <person name="Schott T."/>
            <person name="Rossi M."/>
            <person name="Hanninen M.L."/>
        </authorList>
    </citation>
    <scope>NUCLEOTIDE SEQUENCE [LARGE SCALE GENOMIC DNA]</scope>
    <source>
        <strain evidence="2 3">CIII-1</strain>
    </source>
</reference>
<dbReference type="Proteomes" id="UP000008387">
    <property type="component" value="Chromosome"/>
</dbReference>
<name>F8KPJ6_HELBC</name>
<dbReference type="AlphaFoldDB" id="F8KPJ6"/>
<accession>F8KPJ6</accession>
<dbReference type="HOGENOM" id="CLU_3080520_0_0_7"/>